<evidence type="ECO:0000313" key="1">
    <source>
        <dbReference type="EMBL" id="CAI8044094.1"/>
    </source>
</evidence>
<gene>
    <name evidence="1" type="ORF">GBAR_LOCUS24478</name>
</gene>
<name>A0AA35X4Q1_GEOBA</name>
<feature type="non-terminal residue" evidence="1">
    <location>
        <position position="72"/>
    </location>
</feature>
<protein>
    <submittedName>
        <fullName evidence="1">Uncharacterized protein</fullName>
    </submittedName>
</protein>
<reference evidence="1" key="1">
    <citation type="submission" date="2023-03" db="EMBL/GenBank/DDBJ databases">
        <authorList>
            <person name="Steffen K."/>
            <person name="Cardenas P."/>
        </authorList>
    </citation>
    <scope>NUCLEOTIDE SEQUENCE</scope>
</reference>
<dbReference type="Proteomes" id="UP001174909">
    <property type="component" value="Unassembled WGS sequence"/>
</dbReference>
<proteinExistence type="predicted"/>
<dbReference type="AlphaFoldDB" id="A0AA35X4Q1"/>
<keyword evidence="2" id="KW-1185">Reference proteome</keyword>
<dbReference type="EMBL" id="CASHTH010003373">
    <property type="protein sequence ID" value="CAI8044094.1"/>
    <property type="molecule type" value="Genomic_DNA"/>
</dbReference>
<comment type="caution">
    <text evidence="1">The sequence shown here is derived from an EMBL/GenBank/DDBJ whole genome shotgun (WGS) entry which is preliminary data.</text>
</comment>
<accession>A0AA35X4Q1</accession>
<evidence type="ECO:0000313" key="2">
    <source>
        <dbReference type="Proteomes" id="UP001174909"/>
    </source>
</evidence>
<sequence length="72" mass="8051">MERGTQMLNILDDLFEGNESLVLNWCDFDYDVDSNDSVTCKCCGNVNSNSVTDVGILHDDSMCSASERFMET</sequence>
<organism evidence="1 2">
    <name type="scientific">Geodia barretti</name>
    <name type="common">Barrett's horny sponge</name>
    <dbReference type="NCBI Taxonomy" id="519541"/>
    <lineage>
        <taxon>Eukaryota</taxon>
        <taxon>Metazoa</taxon>
        <taxon>Porifera</taxon>
        <taxon>Demospongiae</taxon>
        <taxon>Heteroscleromorpha</taxon>
        <taxon>Tetractinellida</taxon>
        <taxon>Astrophorina</taxon>
        <taxon>Geodiidae</taxon>
        <taxon>Geodia</taxon>
    </lineage>
</organism>